<keyword evidence="2" id="KW-1003">Cell membrane</keyword>
<feature type="domain" description="Mce/MlaD" evidence="9">
    <location>
        <begin position="38"/>
        <end position="130"/>
    </location>
</feature>
<evidence type="ECO:0000256" key="1">
    <source>
        <dbReference type="ARBA" id="ARBA00004533"/>
    </source>
</evidence>
<keyword evidence="3" id="KW-0997">Cell inner membrane</keyword>
<evidence type="ECO:0000313" key="11">
    <source>
        <dbReference type="Proteomes" id="UP000664904"/>
    </source>
</evidence>
<dbReference type="InterPro" id="IPR051800">
    <property type="entry name" value="PqiA-PqiB_transport"/>
</dbReference>
<dbReference type="PANTHER" id="PTHR30462">
    <property type="entry name" value="INTERMEMBRANE TRANSPORT PROTEIN PQIB-RELATED"/>
    <property type="match status" value="1"/>
</dbReference>
<keyword evidence="7" id="KW-0175">Coiled coil</keyword>
<dbReference type="PANTHER" id="PTHR30462:SF2">
    <property type="entry name" value="INTERMEMBRANE TRANSPORT PROTEIN PQIB"/>
    <property type="match status" value="1"/>
</dbReference>
<proteinExistence type="predicted"/>
<keyword evidence="4 8" id="KW-0812">Transmembrane</keyword>
<feature type="transmembrane region" description="Helical" evidence="8">
    <location>
        <begin position="12"/>
        <end position="32"/>
    </location>
</feature>
<evidence type="ECO:0000259" key="9">
    <source>
        <dbReference type="Pfam" id="PF02470"/>
    </source>
</evidence>
<dbReference type="InterPro" id="IPR003399">
    <property type="entry name" value="Mce/MlaD"/>
</dbReference>
<gene>
    <name evidence="10" type="primary">pqiB</name>
    <name evidence="10" type="ORF">J5O05_19910</name>
</gene>
<keyword evidence="6 8" id="KW-0472">Membrane</keyword>
<keyword evidence="11" id="KW-1185">Reference proteome</keyword>
<sequence length="551" mass="60983">MADPIIKQEKSKLSYIWLLPLVALLVALWMLYQHHLRQGQTIFITMNDAEGIVAGKTEIKVKNVKIGLIDSLRLEIERNTVVARARIETEYSDILKEDSKIWVVKPRIDESGISGMSTLLSGMYLEFLPGKSENKANLFALSDGPALISNDVDGRRYKLQSKGGEVLDVATGLFFRNYKIGQIETAEFDVETQSMEYGLFIYAPYDNLIADNTIFWLSSGLSVDLSVDGISVNTGSLSKLLKGGVSLDYPPGKSKGSVVSEGSTFPLFSTYNQALEQRFNDFDYYVIEFEQSIRGLNVGAPVEYRGMRIGTVSQAPANILVNGKPLHFRTDETSIPVVIRVEYGRIFENSKEARTFWHTNIEKWINSGLRASLKSGNFLTGGAYVDLDMYPSAPPARMRQNAYYPVLPSITSGFTAISEQVNSLLTKLNALPIETTVSSLNSAIGEYKALASNLNATIEELNNNGAATKMTTNLDSLKATLDQLTSSLKQFEGTLTNYQQGSDMVDQLTTTLSELEELSQTLKPLTKGFKEQPNMLLFNNQMQLDPVPGGK</sequence>
<dbReference type="NCBIfam" id="NF008070">
    <property type="entry name" value="PRK10807.1"/>
    <property type="match status" value="1"/>
</dbReference>
<evidence type="ECO:0000256" key="6">
    <source>
        <dbReference type="ARBA" id="ARBA00023136"/>
    </source>
</evidence>
<reference evidence="10" key="1">
    <citation type="submission" date="2021-03" db="EMBL/GenBank/DDBJ databases">
        <title>Complete Genome of Pseudoalteromonas xiamenensis STKMTI.2, a new potential marine bacterium producing anti-Vibrio compounds.</title>
        <authorList>
            <person name="Handayani D.P."/>
            <person name="Isnansetyo A."/>
            <person name="Istiqomah I."/>
            <person name="Jumina J."/>
        </authorList>
    </citation>
    <scope>NUCLEOTIDE SEQUENCE</scope>
    <source>
        <strain evidence="10">STKMTI.2</strain>
        <plasmid evidence="10">unnamed5</plasmid>
    </source>
</reference>
<evidence type="ECO:0000256" key="5">
    <source>
        <dbReference type="ARBA" id="ARBA00022989"/>
    </source>
</evidence>
<accession>A0A975DJW0</accession>
<dbReference type="AlphaFoldDB" id="A0A975DJW0"/>
<evidence type="ECO:0000313" key="10">
    <source>
        <dbReference type="EMBL" id="QTH73080.1"/>
    </source>
</evidence>
<name>A0A975DJW0_9GAMM</name>
<evidence type="ECO:0000256" key="8">
    <source>
        <dbReference type="SAM" id="Phobius"/>
    </source>
</evidence>
<geneLocation type="plasmid" evidence="10 11">
    <name>unnamed5</name>
</geneLocation>
<evidence type="ECO:0000256" key="4">
    <source>
        <dbReference type="ARBA" id="ARBA00022692"/>
    </source>
</evidence>
<dbReference type="KEGG" id="pxi:J5O05_19910"/>
<comment type="subcellular location">
    <subcellularLocation>
        <location evidence="1">Cell inner membrane</location>
    </subcellularLocation>
</comment>
<dbReference type="Pfam" id="PF02470">
    <property type="entry name" value="MlaD"/>
    <property type="match status" value="2"/>
</dbReference>
<dbReference type="RefSeq" id="WP_208844699.1">
    <property type="nucleotide sequence ID" value="NZ_CP072135.1"/>
</dbReference>
<organism evidence="10 11">
    <name type="scientific">Pseudoalteromonas xiamenensis</name>
    <dbReference type="NCBI Taxonomy" id="882626"/>
    <lineage>
        <taxon>Bacteria</taxon>
        <taxon>Pseudomonadati</taxon>
        <taxon>Pseudomonadota</taxon>
        <taxon>Gammaproteobacteria</taxon>
        <taxon>Alteromonadales</taxon>
        <taxon>Pseudoalteromonadaceae</taxon>
        <taxon>Pseudoalteromonas</taxon>
    </lineage>
</organism>
<evidence type="ECO:0000256" key="2">
    <source>
        <dbReference type="ARBA" id="ARBA00022475"/>
    </source>
</evidence>
<keyword evidence="10" id="KW-0614">Plasmid</keyword>
<feature type="coiled-coil region" evidence="7">
    <location>
        <begin position="444"/>
        <end position="494"/>
    </location>
</feature>
<dbReference type="EMBL" id="CP072135">
    <property type="protein sequence ID" value="QTH73080.1"/>
    <property type="molecule type" value="Genomic_DNA"/>
</dbReference>
<dbReference type="Gene3D" id="1.10.287.1490">
    <property type="match status" value="1"/>
</dbReference>
<dbReference type="Proteomes" id="UP000664904">
    <property type="component" value="Plasmid unnamed5"/>
</dbReference>
<keyword evidence="5 8" id="KW-1133">Transmembrane helix</keyword>
<feature type="domain" description="Mce/MlaD" evidence="9">
    <location>
        <begin position="285"/>
        <end position="389"/>
    </location>
</feature>
<evidence type="ECO:0000256" key="7">
    <source>
        <dbReference type="SAM" id="Coils"/>
    </source>
</evidence>
<protein>
    <submittedName>
        <fullName evidence="10">Intermembrane transport protein PqiB</fullName>
    </submittedName>
</protein>
<dbReference type="GO" id="GO:0005886">
    <property type="term" value="C:plasma membrane"/>
    <property type="evidence" value="ECO:0007669"/>
    <property type="project" value="UniProtKB-SubCell"/>
</dbReference>
<evidence type="ECO:0000256" key="3">
    <source>
        <dbReference type="ARBA" id="ARBA00022519"/>
    </source>
</evidence>